<dbReference type="AlphaFoldDB" id="A0A7W9QBU6"/>
<reference evidence="2 3" key="1">
    <citation type="submission" date="2020-08" db="EMBL/GenBank/DDBJ databases">
        <title>Genomic Encyclopedia of Type Strains, Phase III (KMG-III): the genomes of soil and plant-associated and newly described type strains.</title>
        <authorList>
            <person name="Whitman W."/>
        </authorList>
    </citation>
    <scope>NUCLEOTIDE SEQUENCE [LARGE SCALE GENOMIC DNA]</scope>
    <source>
        <strain evidence="2 3">CECT 8305</strain>
    </source>
</reference>
<name>A0A7W9QBU6_9ACTN</name>
<organism evidence="2 3">
    <name type="scientific">Streptomyces zagrosensis</name>
    <dbReference type="NCBI Taxonomy" id="1042984"/>
    <lineage>
        <taxon>Bacteria</taxon>
        <taxon>Bacillati</taxon>
        <taxon>Actinomycetota</taxon>
        <taxon>Actinomycetes</taxon>
        <taxon>Kitasatosporales</taxon>
        <taxon>Streptomycetaceae</taxon>
        <taxon>Streptomyces</taxon>
    </lineage>
</organism>
<gene>
    <name evidence="2" type="ORF">FHS42_004123</name>
</gene>
<accession>A0A7W9QBU6</accession>
<comment type="caution">
    <text evidence="2">The sequence shown here is derived from an EMBL/GenBank/DDBJ whole genome shotgun (WGS) entry which is preliminary data.</text>
</comment>
<proteinExistence type="predicted"/>
<sequence length="93" mass="10051">MLAERLRTTGTRDGTTAGPSSAWGGGARDYRLTPEVREGIAANWPQNQIMNRRISTNTGIPDIIIPSTVALLLKVQQSNGREELQSCSGLLSQ</sequence>
<feature type="region of interest" description="Disordered" evidence="1">
    <location>
        <begin position="1"/>
        <end position="28"/>
    </location>
</feature>
<evidence type="ECO:0000313" key="3">
    <source>
        <dbReference type="Proteomes" id="UP000588098"/>
    </source>
</evidence>
<keyword evidence="3" id="KW-1185">Reference proteome</keyword>
<protein>
    <submittedName>
        <fullName evidence="2">Uncharacterized protein</fullName>
    </submittedName>
</protein>
<dbReference type="EMBL" id="JACHJL010000010">
    <property type="protein sequence ID" value="MBB5937044.1"/>
    <property type="molecule type" value="Genomic_DNA"/>
</dbReference>
<feature type="compositionally biased region" description="Low complexity" evidence="1">
    <location>
        <begin position="8"/>
        <end position="18"/>
    </location>
</feature>
<evidence type="ECO:0000256" key="1">
    <source>
        <dbReference type="SAM" id="MobiDB-lite"/>
    </source>
</evidence>
<evidence type="ECO:0000313" key="2">
    <source>
        <dbReference type="EMBL" id="MBB5937044.1"/>
    </source>
</evidence>
<dbReference type="Proteomes" id="UP000588098">
    <property type="component" value="Unassembled WGS sequence"/>
</dbReference>